<evidence type="ECO:0000313" key="1">
    <source>
        <dbReference type="EMBL" id="MBB2923205.1"/>
    </source>
</evidence>
<evidence type="ECO:0000313" key="2">
    <source>
        <dbReference type="Proteomes" id="UP000518206"/>
    </source>
</evidence>
<reference evidence="1 2" key="2">
    <citation type="submission" date="2020-08" db="EMBL/GenBank/DDBJ databases">
        <authorList>
            <person name="Partida-Martinez L."/>
            <person name="Huntemann M."/>
            <person name="Clum A."/>
            <person name="Wang J."/>
            <person name="Palaniappan K."/>
            <person name="Ritter S."/>
            <person name="Chen I.-M."/>
            <person name="Stamatis D."/>
            <person name="Reddy T."/>
            <person name="O'Malley R."/>
            <person name="Daum C."/>
            <person name="Shapiro N."/>
            <person name="Ivanova N."/>
            <person name="Kyrpides N."/>
            <person name="Woyke T."/>
        </authorList>
    </citation>
    <scope>NUCLEOTIDE SEQUENCE [LARGE SCALE GENOMIC DNA]</scope>
    <source>
        <strain evidence="1 2">RAS26</strain>
    </source>
</reference>
<dbReference type="Proteomes" id="UP000518206">
    <property type="component" value="Unassembled WGS sequence"/>
</dbReference>
<name>A0A7W4UFH2_9CELL</name>
<gene>
    <name evidence="1" type="ORF">FHR80_002130</name>
</gene>
<comment type="caution">
    <text evidence="1">The sequence shown here is derived from an EMBL/GenBank/DDBJ whole genome shotgun (WGS) entry which is preliminary data.</text>
</comment>
<organism evidence="1 2">
    <name type="scientific">Cellulomonas cellasea</name>
    <dbReference type="NCBI Taxonomy" id="43670"/>
    <lineage>
        <taxon>Bacteria</taxon>
        <taxon>Bacillati</taxon>
        <taxon>Actinomycetota</taxon>
        <taxon>Actinomycetes</taxon>
        <taxon>Micrococcales</taxon>
        <taxon>Cellulomonadaceae</taxon>
        <taxon>Cellulomonas</taxon>
    </lineage>
</organism>
<sequence>MHGGIAESWFVKHQAWRRANGYQQWEPDRLYHLRSVPDERIGVDVRTGEVAHQLLAALKEHRSQGHVVLPPSDDAGFVRGTTYETHVVAWPPRAPNDPRLTSIFEGLD</sequence>
<accession>A0A7W4UFH2</accession>
<proteinExistence type="predicted"/>
<reference evidence="1 2" key="1">
    <citation type="submission" date="2020-08" db="EMBL/GenBank/DDBJ databases">
        <title>The Agave Microbiome: Exploring the role of microbial communities in plant adaptations to desert environments.</title>
        <authorList>
            <person name="Partida-Martinez L.P."/>
        </authorList>
    </citation>
    <scope>NUCLEOTIDE SEQUENCE [LARGE SCALE GENOMIC DNA]</scope>
    <source>
        <strain evidence="1 2">RAS26</strain>
    </source>
</reference>
<protein>
    <submittedName>
        <fullName evidence="1">Uncharacterized protein</fullName>
    </submittedName>
</protein>
<dbReference type="AlphaFoldDB" id="A0A7W4UFH2"/>
<dbReference type="EMBL" id="JACHVX010000003">
    <property type="protein sequence ID" value="MBB2923205.1"/>
    <property type="molecule type" value="Genomic_DNA"/>
</dbReference>